<reference evidence="1" key="1">
    <citation type="submission" date="2014-11" db="EMBL/GenBank/DDBJ databases">
        <authorList>
            <person name="Amaro Gonzalez C."/>
        </authorList>
    </citation>
    <scope>NUCLEOTIDE SEQUENCE</scope>
</reference>
<organism evidence="1">
    <name type="scientific">Anguilla anguilla</name>
    <name type="common">European freshwater eel</name>
    <name type="synonym">Muraena anguilla</name>
    <dbReference type="NCBI Taxonomy" id="7936"/>
    <lineage>
        <taxon>Eukaryota</taxon>
        <taxon>Metazoa</taxon>
        <taxon>Chordata</taxon>
        <taxon>Craniata</taxon>
        <taxon>Vertebrata</taxon>
        <taxon>Euteleostomi</taxon>
        <taxon>Actinopterygii</taxon>
        <taxon>Neopterygii</taxon>
        <taxon>Teleostei</taxon>
        <taxon>Anguilliformes</taxon>
        <taxon>Anguillidae</taxon>
        <taxon>Anguilla</taxon>
    </lineage>
</organism>
<sequence>MKILFFDFLKCLYKVLPGLSLRYIFKQR</sequence>
<accession>A0A0E9QG51</accession>
<proteinExistence type="predicted"/>
<name>A0A0E9QG51_ANGAN</name>
<protein>
    <submittedName>
        <fullName evidence="1">Uncharacterized protein</fullName>
    </submittedName>
</protein>
<evidence type="ECO:0000313" key="1">
    <source>
        <dbReference type="EMBL" id="JAH15295.1"/>
    </source>
</evidence>
<reference evidence="1" key="2">
    <citation type="journal article" date="2015" name="Fish Shellfish Immunol.">
        <title>Early steps in the European eel (Anguilla anguilla)-Vibrio vulnificus interaction in the gills: Role of the RtxA13 toxin.</title>
        <authorList>
            <person name="Callol A."/>
            <person name="Pajuelo D."/>
            <person name="Ebbesson L."/>
            <person name="Teles M."/>
            <person name="MacKenzie S."/>
            <person name="Amaro C."/>
        </authorList>
    </citation>
    <scope>NUCLEOTIDE SEQUENCE</scope>
</reference>
<dbReference type="EMBL" id="GBXM01093282">
    <property type="protein sequence ID" value="JAH15295.1"/>
    <property type="molecule type" value="Transcribed_RNA"/>
</dbReference>
<dbReference type="AlphaFoldDB" id="A0A0E9QG51"/>